<accession>A0A1G2H5Q0</accession>
<keyword evidence="1" id="KW-0472">Membrane</keyword>
<dbReference type="AlphaFoldDB" id="A0A1G2H5Q0"/>
<proteinExistence type="predicted"/>
<evidence type="ECO:0000256" key="1">
    <source>
        <dbReference type="SAM" id="Phobius"/>
    </source>
</evidence>
<sequence length="149" mass="17105">MTKREFGLVAVIWLIIWFWLGGLILPLWEQPEEYSLVMNETAVILMSERPLAFSNNGKYDYMDTGDTCTLRQGHGKVKVMDEKDNRLLVHYIFDEKQGHFDFCPAGIFFLTDKEGFRGITDWKWGGDSRLAPVPAPTRVPPTPIFVPLP</sequence>
<dbReference type="EMBL" id="MHOD01000033">
    <property type="protein sequence ID" value="OGZ57268.1"/>
    <property type="molecule type" value="Genomic_DNA"/>
</dbReference>
<protein>
    <submittedName>
        <fullName evidence="2">Uncharacterized protein</fullName>
    </submittedName>
</protein>
<evidence type="ECO:0000313" key="2">
    <source>
        <dbReference type="EMBL" id="OGZ57268.1"/>
    </source>
</evidence>
<name>A0A1G2H5Q0_9BACT</name>
<dbReference type="Proteomes" id="UP000177932">
    <property type="component" value="Unassembled WGS sequence"/>
</dbReference>
<keyword evidence="1" id="KW-0812">Transmembrane</keyword>
<dbReference type="STRING" id="1802158.A2827_01540"/>
<evidence type="ECO:0000313" key="3">
    <source>
        <dbReference type="Proteomes" id="UP000177932"/>
    </source>
</evidence>
<keyword evidence="1" id="KW-1133">Transmembrane helix</keyword>
<comment type="caution">
    <text evidence="2">The sequence shown here is derived from an EMBL/GenBank/DDBJ whole genome shotgun (WGS) entry which is preliminary data.</text>
</comment>
<organism evidence="2 3">
    <name type="scientific">Candidatus Spechtbacteria bacterium RIFCSPHIGHO2_01_FULL_43_30</name>
    <dbReference type="NCBI Taxonomy" id="1802158"/>
    <lineage>
        <taxon>Bacteria</taxon>
        <taxon>Candidatus Spechtiibacteriota</taxon>
    </lineage>
</organism>
<reference evidence="2 3" key="1">
    <citation type="journal article" date="2016" name="Nat. Commun.">
        <title>Thousands of microbial genomes shed light on interconnected biogeochemical processes in an aquifer system.</title>
        <authorList>
            <person name="Anantharaman K."/>
            <person name="Brown C.T."/>
            <person name="Hug L.A."/>
            <person name="Sharon I."/>
            <person name="Castelle C.J."/>
            <person name="Probst A.J."/>
            <person name="Thomas B.C."/>
            <person name="Singh A."/>
            <person name="Wilkins M.J."/>
            <person name="Karaoz U."/>
            <person name="Brodie E.L."/>
            <person name="Williams K.H."/>
            <person name="Hubbard S.S."/>
            <person name="Banfield J.F."/>
        </authorList>
    </citation>
    <scope>NUCLEOTIDE SEQUENCE [LARGE SCALE GENOMIC DNA]</scope>
</reference>
<gene>
    <name evidence="2" type="ORF">A2827_01540</name>
</gene>
<feature type="transmembrane region" description="Helical" evidence="1">
    <location>
        <begin position="6"/>
        <end position="28"/>
    </location>
</feature>